<sequence length="52" mass="5773">MIALVRHVNVAVTVYRQTLRLAKLPVSVAPAPPFTQESALWTEDLDPIIAIF</sequence>
<evidence type="ECO:0000313" key="1">
    <source>
        <dbReference type="EMBL" id="CUV03588.1"/>
    </source>
</evidence>
<organism evidence="1">
    <name type="scientific">hydrothermal vent metagenome</name>
    <dbReference type="NCBI Taxonomy" id="652676"/>
    <lineage>
        <taxon>unclassified sequences</taxon>
        <taxon>metagenomes</taxon>
        <taxon>ecological metagenomes</taxon>
    </lineage>
</organism>
<dbReference type="EMBL" id="FAXA01000442">
    <property type="protein sequence ID" value="CUV03588.1"/>
    <property type="molecule type" value="Genomic_DNA"/>
</dbReference>
<protein>
    <submittedName>
        <fullName evidence="1">Uncharacterized protein</fullName>
    </submittedName>
</protein>
<dbReference type="AlphaFoldDB" id="A0A160VBZ9"/>
<name>A0A160VBZ9_9ZZZZ</name>
<proteinExistence type="predicted"/>
<accession>A0A160VBZ9</accession>
<reference evidence="1" key="1">
    <citation type="submission" date="2015-10" db="EMBL/GenBank/DDBJ databases">
        <authorList>
            <person name="Gilbert D.G."/>
        </authorList>
    </citation>
    <scope>NUCLEOTIDE SEQUENCE</scope>
</reference>
<gene>
    <name evidence="1" type="ORF">MGWOODY_Clf1651</name>
</gene>